<dbReference type="PROSITE" id="PS00216">
    <property type="entry name" value="SUGAR_TRANSPORT_1"/>
    <property type="match status" value="1"/>
</dbReference>
<dbReference type="OrthoDB" id="9807274at2"/>
<dbReference type="SUPFAM" id="SSF103473">
    <property type="entry name" value="MFS general substrate transporter"/>
    <property type="match status" value="1"/>
</dbReference>
<dbReference type="InterPro" id="IPR036259">
    <property type="entry name" value="MFS_trans_sf"/>
</dbReference>
<feature type="transmembrane region" description="Helical" evidence="6">
    <location>
        <begin position="44"/>
        <end position="62"/>
    </location>
</feature>
<feature type="transmembrane region" description="Helical" evidence="6">
    <location>
        <begin position="330"/>
        <end position="350"/>
    </location>
</feature>
<dbReference type="Pfam" id="PF07690">
    <property type="entry name" value="MFS_1"/>
    <property type="match status" value="1"/>
</dbReference>
<evidence type="ECO:0000313" key="8">
    <source>
        <dbReference type="EMBL" id="PWN72303.1"/>
    </source>
</evidence>
<protein>
    <submittedName>
        <fullName evidence="8">MFS transporter</fullName>
    </submittedName>
</protein>
<feature type="transmembrane region" description="Helical" evidence="6">
    <location>
        <begin position="225"/>
        <end position="243"/>
    </location>
</feature>
<comment type="subcellular location">
    <subcellularLocation>
        <location evidence="1">Membrane</location>
        <topology evidence="1">Multi-pass membrane protein</topology>
    </subcellularLocation>
</comment>
<dbReference type="GO" id="GO:0022857">
    <property type="term" value="F:transmembrane transporter activity"/>
    <property type="evidence" value="ECO:0007669"/>
    <property type="project" value="InterPro"/>
</dbReference>
<dbReference type="Gene3D" id="1.20.1250.20">
    <property type="entry name" value="MFS general substrate transporter like domains"/>
    <property type="match status" value="1"/>
</dbReference>
<gene>
    <name evidence="8" type="ORF">C1631_006810</name>
</gene>
<name>A0A316XJB8_9FLAO</name>
<evidence type="ECO:0000256" key="6">
    <source>
        <dbReference type="SAM" id="Phobius"/>
    </source>
</evidence>
<keyword evidence="5 6" id="KW-0472">Membrane</keyword>
<evidence type="ECO:0000259" key="7">
    <source>
        <dbReference type="PROSITE" id="PS50850"/>
    </source>
</evidence>
<dbReference type="PRINTS" id="PR01036">
    <property type="entry name" value="TCRTETB"/>
</dbReference>
<dbReference type="InterPro" id="IPR011701">
    <property type="entry name" value="MFS"/>
</dbReference>
<feature type="domain" description="Major facilitator superfamily (MFS) profile" evidence="7">
    <location>
        <begin position="8"/>
        <end position="454"/>
    </location>
</feature>
<comment type="caution">
    <text evidence="8">The sequence shown here is derived from an EMBL/GenBank/DDBJ whole genome shotgun (WGS) entry which is preliminary data.</text>
</comment>
<evidence type="ECO:0000256" key="3">
    <source>
        <dbReference type="ARBA" id="ARBA00022692"/>
    </source>
</evidence>
<keyword evidence="4 6" id="KW-1133">Transmembrane helix</keyword>
<evidence type="ECO:0000256" key="5">
    <source>
        <dbReference type="ARBA" id="ARBA00023136"/>
    </source>
</evidence>
<feature type="transmembrane region" description="Helical" evidence="6">
    <location>
        <begin position="195"/>
        <end position="213"/>
    </location>
</feature>
<reference evidence="8 9" key="1">
    <citation type="submission" date="2018-04" db="EMBL/GenBank/DDBJ databases">
        <title>Draft Genome Sequence of Phosphate-Solubilizing Chryseobacterium sp. ISE14 that is a Biocontrol and Plant Growth-Promoting Rhizobacterium Isolated from Cucumber.</title>
        <authorList>
            <person name="Jeong J.-J."/>
            <person name="Sang M.K."/>
            <person name="Choi I.-G."/>
            <person name="Kim K.D."/>
        </authorList>
    </citation>
    <scope>NUCLEOTIDE SEQUENCE [LARGE SCALE GENOMIC DNA]</scope>
    <source>
        <strain evidence="8 9">ISE14</strain>
    </source>
</reference>
<feature type="transmembrane region" description="Helical" evidence="6">
    <location>
        <begin position="133"/>
        <end position="155"/>
    </location>
</feature>
<accession>A0A316XJB8</accession>
<evidence type="ECO:0000256" key="2">
    <source>
        <dbReference type="ARBA" id="ARBA00022448"/>
    </source>
</evidence>
<keyword evidence="9" id="KW-1185">Reference proteome</keyword>
<feature type="transmembrane region" description="Helical" evidence="6">
    <location>
        <begin position="264"/>
        <end position="288"/>
    </location>
</feature>
<sequence>MSTRKNVILILASVGTFVEALDIAIINLTIPSIQEQFNIGAETVQWLQTLYVLFFGGFLIIGGKLSDQVGRKKIFLVGAFIFMLTSLGAGLSQSFNMLAVFRALQGLGAAFVMPAALSIVTNTFREEQERNRAIGIFSSFAAIGSGSGLSVGGIISTYLSWHWVFLINVPVLLITLILSYYYLPADEKNETAHKTDIISGILLVLGLLSLTYGTHELLHVKEQPLLVVGSLVAAVLLLITVFYRLKSVAEPLFDLKLFKHSSLVISNAAFFALGAFFIGFLFLISLMLQKDMGYSAASAGLMLVPFSVVSALTAKFILPKVSRRFSSSQMGILGWLFMLMGGLLLLVSVYTGHPLVLVLLGAACISGIGMTFCFTALSVMGIQDVEPSNYGLASSLSSTSYFLGAGIGLSFMTLMSQVFPSEFAVGSLNLIILIGYALLALGMLFYFILKSLKVKQTEMAVSS</sequence>
<dbReference type="PROSITE" id="PS50850">
    <property type="entry name" value="MFS"/>
    <property type="match status" value="1"/>
</dbReference>
<dbReference type="InterPro" id="IPR005829">
    <property type="entry name" value="Sugar_transporter_CS"/>
</dbReference>
<keyword evidence="2" id="KW-0813">Transport</keyword>
<dbReference type="EMBL" id="PPED02000001">
    <property type="protein sequence ID" value="PWN72303.1"/>
    <property type="molecule type" value="Genomic_DNA"/>
</dbReference>
<proteinExistence type="predicted"/>
<dbReference type="GO" id="GO:0016020">
    <property type="term" value="C:membrane"/>
    <property type="evidence" value="ECO:0007669"/>
    <property type="project" value="UniProtKB-SubCell"/>
</dbReference>
<dbReference type="InterPro" id="IPR020846">
    <property type="entry name" value="MFS_dom"/>
</dbReference>
<evidence type="ECO:0000256" key="4">
    <source>
        <dbReference type="ARBA" id="ARBA00022989"/>
    </source>
</evidence>
<feature type="transmembrane region" description="Helical" evidence="6">
    <location>
        <begin position="294"/>
        <end position="318"/>
    </location>
</feature>
<dbReference type="CDD" id="cd17321">
    <property type="entry name" value="MFS_MMR_MDR_like"/>
    <property type="match status" value="1"/>
</dbReference>
<dbReference type="Proteomes" id="UP000236594">
    <property type="component" value="Unassembled WGS sequence"/>
</dbReference>
<dbReference type="RefSeq" id="WP_109711290.1">
    <property type="nucleotide sequence ID" value="NZ_PPED02000001.1"/>
</dbReference>
<feature type="transmembrane region" description="Helical" evidence="6">
    <location>
        <begin position="425"/>
        <end position="449"/>
    </location>
</feature>
<feature type="transmembrane region" description="Helical" evidence="6">
    <location>
        <begin position="356"/>
        <end position="380"/>
    </location>
</feature>
<evidence type="ECO:0000256" key="1">
    <source>
        <dbReference type="ARBA" id="ARBA00004141"/>
    </source>
</evidence>
<feature type="transmembrane region" description="Helical" evidence="6">
    <location>
        <begin position="99"/>
        <end position="121"/>
    </location>
</feature>
<dbReference type="Gene3D" id="1.20.1720.10">
    <property type="entry name" value="Multidrug resistance protein D"/>
    <property type="match status" value="1"/>
</dbReference>
<evidence type="ECO:0000313" key="9">
    <source>
        <dbReference type="Proteomes" id="UP000236594"/>
    </source>
</evidence>
<dbReference type="PANTHER" id="PTHR42718:SF9">
    <property type="entry name" value="MAJOR FACILITATOR SUPERFAMILY MULTIDRUG TRANSPORTER MFSC"/>
    <property type="match status" value="1"/>
</dbReference>
<dbReference type="PANTHER" id="PTHR42718">
    <property type="entry name" value="MAJOR FACILITATOR SUPERFAMILY MULTIDRUG TRANSPORTER MFSC"/>
    <property type="match status" value="1"/>
</dbReference>
<dbReference type="AlphaFoldDB" id="A0A316XJB8"/>
<feature type="transmembrane region" description="Helical" evidence="6">
    <location>
        <begin position="401"/>
        <end position="419"/>
    </location>
</feature>
<keyword evidence="3 6" id="KW-0812">Transmembrane</keyword>
<feature type="transmembrane region" description="Helical" evidence="6">
    <location>
        <begin position="161"/>
        <end position="183"/>
    </location>
</feature>
<organism evidence="8 9">
    <name type="scientific">Chryseobacterium phosphatilyticum</name>
    <dbReference type="NCBI Taxonomy" id="475075"/>
    <lineage>
        <taxon>Bacteria</taxon>
        <taxon>Pseudomonadati</taxon>
        <taxon>Bacteroidota</taxon>
        <taxon>Flavobacteriia</taxon>
        <taxon>Flavobacteriales</taxon>
        <taxon>Weeksellaceae</taxon>
        <taxon>Chryseobacterium group</taxon>
        <taxon>Chryseobacterium</taxon>
    </lineage>
</organism>
<feature type="transmembrane region" description="Helical" evidence="6">
    <location>
        <begin position="74"/>
        <end position="93"/>
    </location>
</feature>